<sequence>MILRLPHEPNCSNIQTKYDKIKMIRTAKIVLPIFLGLIISCTDNTGEPNDTDNADGFNAKLLKQTTAPGLGQSNYFYNDRDELILITKTNSETSRDSTYLEYNDGVLSRVLQRIYYPINGIVNIETIFTRFNATNASGSYKVFEDAGTILQDLTFEYTFSDNLIKTSTFFRSDGSKTLEKIYVHDENGNLTNWDQLWYRTDGSVQTERRYVFTEWDTSGLTTKSLFYWTYNLNIFQNIYFSKNNCLNLIDGGETLNYSFEYDSDGNVTKYNSIEAGRSMTLEYYE</sequence>
<gene>
    <name evidence="1" type="ORF">D7Z94_05790</name>
</gene>
<name>A0A3B0CA51_9FLAO</name>
<reference evidence="1 2" key="1">
    <citation type="submission" date="2018-10" db="EMBL/GenBank/DDBJ databases">
        <title>Ulvibacterium marinum gen. nov., sp. nov., a novel marine bacterium of the family Flavobacteriaceae, isolated from a culture of the green alga Ulva prolifera.</title>
        <authorList>
            <person name="Zhang Z."/>
        </authorList>
    </citation>
    <scope>NUCLEOTIDE SEQUENCE [LARGE SCALE GENOMIC DNA]</scope>
    <source>
        <strain evidence="1 2">CCMM003</strain>
    </source>
</reference>
<protein>
    <recommendedName>
        <fullName evidence="3">DUF4595 domain-containing protein</fullName>
    </recommendedName>
</protein>
<keyword evidence="2" id="KW-1185">Reference proteome</keyword>
<dbReference type="AlphaFoldDB" id="A0A3B0CA51"/>
<dbReference type="OrthoDB" id="1148760at2"/>
<dbReference type="Proteomes" id="UP000276603">
    <property type="component" value="Unassembled WGS sequence"/>
</dbReference>
<organism evidence="1 2">
    <name type="scientific">Ulvibacterium marinum</name>
    <dbReference type="NCBI Taxonomy" id="2419782"/>
    <lineage>
        <taxon>Bacteria</taxon>
        <taxon>Pseudomonadati</taxon>
        <taxon>Bacteroidota</taxon>
        <taxon>Flavobacteriia</taxon>
        <taxon>Flavobacteriales</taxon>
        <taxon>Flavobacteriaceae</taxon>
        <taxon>Ulvibacterium</taxon>
    </lineage>
</organism>
<accession>A0A3B0CA51</accession>
<evidence type="ECO:0008006" key="3">
    <source>
        <dbReference type="Google" id="ProtNLM"/>
    </source>
</evidence>
<proteinExistence type="predicted"/>
<dbReference type="RefSeq" id="WP_120710542.1">
    <property type="nucleotide sequence ID" value="NZ_RBCJ01000001.1"/>
</dbReference>
<evidence type="ECO:0000313" key="2">
    <source>
        <dbReference type="Proteomes" id="UP000276603"/>
    </source>
</evidence>
<comment type="caution">
    <text evidence="1">The sequence shown here is derived from an EMBL/GenBank/DDBJ whole genome shotgun (WGS) entry which is preliminary data.</text>
</comment>
<dbReference type="EMBL" id="RBCJ01000001">
    <property type="protein sequence ID" value="RKN83335.1"/>
    <property type="molecule type" value="Genomic_DNA"/>
</dbReference>
<evidence type="ECO:0000313" key="1">
    <source>
        <dbReference type="EMBL" id="RKN83335.1"/>
    </source>
</evidence>